<dbReference type="InterPro" id="IPR029058">
    <property type="entry name" value="AB_hydrolase_fold"/>
</dbReference>
<name>A0AAW1YJM6_RUBAR</name>
<dbReference type="GO" id="GO:0009694">
    <property type="term" value="P:jasmonic acid metabolic process"/>
    <property type="evidence" value="ECO:0007669"/>
    <property type="project" value="TreeGrafter"/>
</dbReference>
<dbReference type="GO" id="GO:0080031">
    <property type="term" value="F:methyl salicylate esterase activity"/>
    <property type="evidence" value="ECO:0007669"/>
    <property type="project" value="TreeGrafter"/>
</dbReference>
<dbReference type="Pfam" id="PF00561">
    <property type="entry name" value="Abhydrolase_1"/>
    <property type="match status" value="1"/>
</dbReference>
<feature type="domain" description="AB hydrolase-1" evidence="1">
    <location>
        <begin position="7"/>
        <end position="122"/>
    </location>
</feature>
<comment type="caution">
    <text evidence="2">The sequence shown here is derived from an EMBL/GenBank/DDBJ whole genome shotgun (WGS) entry which is preliminary data.</text>
</comment>
<dbReference type="AlphaFoldDB" id="A0AAW1YJM6"/>
<dbReference type="InterPro" id="IPR045889">
    <property type="entry name" value="MES/HNL"/>
</dbReference>
<keyword evidence="3" id="KW-1185">Reference proteome</keyword>
<evidence type="ECO:0000313" key="3">
    <source>
        <dbReference type="Proteomes" id="UP001457282"/>
    </source>
</evidence>
<dbReference type="PANTHER" id="PTHR10992:SF943">
    <property type="entry name" value="METHYLESTERASE 10"/>
    <property type="match status" value="1"/>
</dbReference>
<gene>
    <name evidence="2" type="ORF">M0R45_004350</name>
</gene>
<evidence type="ECO:0000259" key="1">
    <source>
        <dbReference type="Pfam" id="PF00561"/>
    </source>
</evidence>
<dbReference type="Proteomes" id="UP001457282">
    <property type="component" value="Unassembled WGS sequence"/>
</dbReference>
<dbReference type="Gene3D" id="3.40.50.1820">
    <property type="entry name" value="alpha/beta hydrolase"/>
    <property type="match status" value="1"/>
</dbReference>
<proteinExistence type="predicted"/>
<dbReference type="PANTHER" id="PTHR10992">
    <property type="entry name" value="METHYLESTERASE FAMILY MEMBER"/>
    <property type="match status" value="1"/>
</dbReference>
<reference evidence="2 3" key="1">
    <citation type="journal article" date="2023" name="G3 (Bethesda)">
        <title>A chromosome-length genome assembly and annotation of blackberry (Rubus argutus, cv. 'Hillquist').</title>
        <authorList>
            <person name="Bruna T."/>
            <person name="Aryal R."/>
            <person name="Dudchenko O."/>
            <person name="Sargent D.J."/>
            <person name="Mead D."/>
            <person name="Buti M."/>
            <person name="Cavallini A."/>
            <person name="Hytonen T."/>
            <person name="Andres J."/>
            <person name="Pham M."/>
            <person name="Weisz D."/>
            <person name="Mascagni F."/>
            <person name="Usai G."/>
            <person name="Natali L."/>
            <person name="Bassil N."/>
            <person name="Fernandez G.E."/>
            <person name="Lomsadze A."/>
            <person name="Armour M."/>
            <person name="Olukolu B."/>
            <person name="Poorten T."/>
            <person name="Britton C."/>
            <person name="Davik J."/>
            <person name="Ashrafi H."/>
            <person name="Aiden E.L."/>
            <person name="Borodovsky M."/>
            <person name="Worthington M."/>
        </authorList>
    </citation>
    <scope>NUCLEOTIDE SEQUENCE [LARGE SCALE GENOMIC DNA]</scope>
    <source>
        <strain evidence="2">PI 553951</strain>
    </source>
</reference>
<dbReference type="InterPro" id="IPR000073">
    <property type="entry name" value="AB_hydrolase_1"/>
</dbReference>
<dbReference type="GO" id="GO:0080030">
    <property type="term" value="F:methyl indole-3-acetate esterase activity"/>
    <property type="evidence" value="ECO:0007669"/>
    <property type="project" value="TreeGrafter"/>
</dbReference>
<protein>
    <recommendedName>
        <fullName evidence="1">AB hydrolase-1 domain-containing protein</fullName>
    </recommendedName>
</protein>
<evidence type="ECO:0000313" key="2">
    <source>
        <dbReference type="EMBL" id="KAK9948788.1"/>
    </source>
</evidence>
<dbReference type="EMBL" id="JBEDUW010000001">
    <property type="protein sequence ID" value="KAK9948788.1"/>
    <property type="molecule type" value="Genomic_DNA"/>
</dbReference>
<dbReference type="GO" id="GO:0080032">
    <property type="term" value="F:methyl jasmonate esterase activity"/>
    <property type="evidence" value="ECO:0007669"/>
    <property type="project" value="TreeGrafter"/>
</dbReference>
<organism evidence="2 3">
    <name type="scientific">Rubus argutus</name>
    <name type="common">Southern blackberry</name>
    <dbReference type="NCBI Taxonomy" id="59490"/>
    <lineage>
        <taxon>Eukaryota</taxon>
        <taxon>Viridiplantae</taxon>
        <taxon>Streptophyta</taxon>
        <taxon>Embryophyta</taxon>
        <taxon>Tracheophyta</taxon>
        <taxon>Spermatophyta</taxon>
        <taxon>Magnoliopsida</taxon>
        <taxon>eudicotyledons</taxon>
        <taxon>Gunneridae</taxon>
        <taxon>Pentapetalae</taxon>
        <taxon>rosids</taxon>
        <taxon>fabids</taxon>
        <taxon>Rosales</taxon>
        <taxon>Rosaceae</taxon>
        <taxon>Rosoideae</taxon>
        <taxon>Rosoideae incertae sedis</taxon>
        <taxon>Rubus</taxon>
    </lineage>
</organism>
<sequence>MDENPKHFVLVHGTCHGAWCWYKLVALLQRAGHRVTALDLGASGINSKQLDQVASIWDYVQPLMEFMASIPHDEKVILVGHSYGGVPISLAMERFPQNILVAVFVTAYLPHYTSSPGYLIQEYLKRTSAESLLDTQFTFDNNRKSRNYFSSVWSNVYGSQTLPELQIRGSGIS</sequence>
<dbReference type="GO" id="GO:0009696">
    <property type="term" value="P:salicylic acid metabolic process"/>
    <property type="evidence" value="ECO:0007669"/>
    <property type="project" value="TreeGrafter"/>
</dbReference>
<accession>A0AAW1YJM6</accession>
<dbReference type="SUPFAM" id="SSF53474">
    <property type="entry name" value="alpha/beta-Hydrolases"/>
    <property type="match status" value="1"/>
</dbReference>